<comment type="caution">
    <text evidence="2">The sequence shown here is derived from an EMBL/GenBank/DDBJ whole genome shotgun (WGS) entry which is preliminary data.</text>
</comment>
<feature type="compositionally biased region" description="Basic and acidic residues" evidence="1">
    <location>
        <begin position="70"/>
        <end position="80"/>
    </location>
</feature>
<dbReference type="RefSeq" id="WP_198746068.1">
    <property type="nucleotide sequence ID" value="NZ_JAEHTE010000001.1"/>
</dbReference>
<name>A0A8I1EB81_PSEPU</name>
<feature type="region of interest" description="Disordered" evidence="1">
    <location>
        <begin position="51"/>
        <end position="81"/>
    </location>
</feature>
<dbReference type="Proteomes" id="UP000637061">
    <property type="component" value="Unassembled WGS sequence"/>
</dbReference>
<proteinExistence type="predicted"/>
<organism evidence="2 3">
    <name type="scientific">Pseudomonas putida</name>
    <name type="common">Arthrobacter siderocapsulatus</name>
    <dbReference type="NCBI Taxonomy" id="303"/>
    <lineage>
        <taxon>Bacteria</taxon>
        <taxon>Pseudomonadati</taxon>
        <taxon>Pseudomonadota</taxon>
        <taxon>Gammaproteobacteria</taxon>
        <taxon>Pseudomonadales</taxon>
        <taxon>Pseudomonadaceae</taxon>
        <taxon>Pseudomonas</taxon>
    </lineage>
</organism>
<sequence>MSYSDFKNSSTREVIMHIDNTKDAQDKIIKGLVVCAKRYLGYSPKADSSPFITSDVRPKDQNPGTIVIPRKGDEGKKVDNTHQSSSVFGIRINSGFQSLLDRSFAKDEFFNPKDVDNQDVLAHVLDKYWAKALEMAAPKRKVSHDTDGLAL</sequence>
<evidence type="ECO:0000313" key="2">
    <source>
        <dbReference type="EMBL" id="MBI6882451.1"/>
    </source>
</evidence>
<evidence type="ECO:0000256" key="1">
    <source>
        <dbReference type="SAM" id="MobiDB-lite"/>
    </source>
</evidence>
<gene>
    <name evidence="2" type="ORF">JEU22_00800</name>
</gene>
<dbReference type="AlphaFoldDB" id="A0A8I1EB81"/>
<reference evidence="2" key="1">
    <citation type="submission" date="2020-12" db="EMBL/GenBank/DDBJ databases">
        <title>Enhanced detection system for hospital associated transmission using whole genome sequencing surveillance.</title>
        <authorList>
            <person name="Harrison L.H."/>
            <person name="Van Tyne D."/>
            <person name="Marsh J.W."/>
            <person name="Griffith M.P."/>
            <person name="Snyder D.J."/>
            <person name="Cooper V.S."/>
            <person name="Mustapha M."/>
        </authorList>
    </citation>
    <scope>NUCLEOTIDE SEQUENCE</scope>
    <source>
        <strain evidence="2">PSB00042</strain>
    </source>
</reference>
<evidence type="ECO:0000313" key="3">
    <source>
        <dbReference type="Proteomes" id="UP000637061"/>
    </source>
</evidence>
<protein>
    <submittedName>
        <fullName evidence="2">Uncharacterized protein</fullName>
    </submittedName>
</protein>
<dbReference type="EMBL" id="JAEHTE010000001">
    <property type="protein sequence ID" value="MBI6882451.1"/>
    <property type="molecule type" value="Genomic_DNA"/>
</dbReference>
<accession>A0A8I1EB81</accession>